<evidence type="ECO:0000259" key="1">
    <source>
        <dbReference type="Pfam" id="PF00085"/>
    </source>
</evidence>
<dbReference type="Proteomes" id="UP000247569">
    <property type="component" value="Unassembled WGS sequence"/>
</dbReference>
<sequence>MAIEELIDPTFDRAVARTVPSTSGESPLPGKPLIVLFYAPFSAAAMYAKASFAQLAAANDGHAAFAAIDAGEHRVNALKFGIDEVPMILVFEAGAHADTIRGVLSAAELAPALARFL</sequence>
<comment type="caution">
    <text evidence="2">The sequence shown here is derived from an EMBL/GenBank/DDBJ whole genome shotgun (WGS) entry which is preliminary data.</text>
</comment>
<dbReference type="SUPFAM" id="SSF52833">
    <property type="entry name" value="Thioredoxin-like"/>
    <property type="match status" value="1"/>
</dbReference>
<dbReference type="Pfam" id="PF00085">
    <property type="entry name" value="Thioredoxin"/>
    <property type="match status" value="1"/>
</dbReference>
<keyword evidence="3" id="KW-1185">Reference proteome</keyword>
<evidence type="ECO:0000313" key="2">
    <source>
        <dbReference type="EMBL" id="PXX60855.1"/>
    </source>
</evidence>
<gene>
    <name evidence="2" type="ORF">DFR70_10946</name>
</gene>
<evidence type="ECO:0000313" key="3">
    <source>
        <dbReference type="Proteomes" id="UP000247569"/>
    </source>
</evidence>
<organism evidence="2 3">
    <name type="scientific">Nocardia tenerifensis</name>
    <dbReference type="NCBI Taxonomy" id="228006"/>
    <lineage>
        <taxon>Bacteria</taxon>
        <taxon>Bacillati</taxon>
        <taxon>Actinomycetota</taxon>
        <taxon>Actinomycetes</taxon>
        <taxon>Mycobacteriales</taxon>
        <taxon>Nocardiaceae</taxon>
        <taxon>Nocardia</taxon>
    </lineage>
</organism>
<dbReference type="AlphaFoldDB" id="A0A318K123"/>
<dbReference type="InterPro" id="IPR036249">
    <property type="entry name" value="Thioredoxin-like_sf"/>
</dbReference>
<dbReference type="EMBL" id="QJKF01000009">
    <property type="protein sequence ID" value="PXX60855.1"/>
    <property type="molecule type" value="Genomic_DNA"/>
</dbReference>
<dbReference type="InterPro" id="IPR013766">
    <property type="entry name" value="Thioredoxin_domain"/>
</dbReference>
<protein>
    <submittedName>
        <fullName evidence="2">Thioredoxin</fullName>
    </submittedName>
</protein>
<accession>A0A318K123</accession>
<dbReference type="Gene3D" id="3.40.30.10">
    <property type="entry name" value="Glutaredoxin"/>
    <property type="match status" value="1"/>
</dbReference>
<name>A0A318K123_9NOCA</name>
<proteinExistence type="predicted"/>
<feature type="domain" description="Thioredoxin" evidence="1">
    <location>
        <begin position="31"/>
        <end position="113"/>
    </location>
</feature>
<dbReference type="RefSeq" id="WP_040734201.1">
    <property type="nucleotide sequence ID" value="NZ_QJKF01000009.1"/>
</dbReference>
<reference evidence="2 3" key="1">
    <citation type="submission" date="2018-05" db="EMBL/GenBank/DDBJ databases">
        <title>Genomic Encyclopedia of Type Strains, Phase IV (KMG-IV): sequencing the most valuable type-strain genomes for metagenomic binning, comparative biology and taxonomic classification.</title>
        <authorList>
            <person name="Goeker M."/>
        </authorList>
    </citation>
    <scope>NUCLEOTIDE SEQUENCE [LARGE SCALE GENOMIC DNA]</scope>
    <source>
        <strain evidence="2 3">DSM 44704</strain>
    </source>
</reference>